<dbReference type="Proteomes" id="UP000023762">
    <property type="component" value="Chromosome"/>
</dbReference>
<feature type="transmembrane region" description="Helical" evidence="2">
    <location>
        <begin position="32"/>
        <end position="54"/>
    </location>
</feature>
<proteinExistence type="predicted"/>
<organism evidence="3 4">
    <name type="scientific">Ehrlichia japonica</name>
    <dbReference type="NCBI Taxonomy" id="391036"/>
    <lineage>
        <taxon>Bacteria</taxon>
        <taxon>Pseudomonadati</taxon>
        <taxon>Pseudomonadota</taxon>
        <taxon>Alphaproteobacteria</taxon>
        <taxon>Rickettsiales</taxon>
        <taxon>Anaplasmataceae</taxon>
        <taxon>Ehrlichia</taxon>
    </lineage>
</organism>
<dbReference type="KEGG" id="ehh:EHF_0904"/>
<dbReference type="OrthoDB" id="7163302at2"/>
<dbReference type="STRING" id="391036.EHF_0904"/>
<keyword evidence="1" id="KW-0175">Coiled coil</keyword>
<evidence type="ECO:0000313" key="4">
    <source>
        <dbReference type="Proteomes" id="UP000023762"/>
    </source>
</evidence>
<accession>X5GJ59</accession>
<feature type="transmembrane region" description="Helical" evidence="2">
    <location>
        <begin position="74"/>
        <end position="97"/>
    </location>
</feature>
<keyword evidence="4" id="KW-1185">Reference proteome</keyword>
<sequence length="438" mass="49758">MLLDKEFSNVDKIFNCYFKLSQHNKLRSKHNIFLGIGIYVAMLVNLMSIVVLYHHSEFFLPIFKGKYKLFSANVPVFFSIALIIVIPSFILLCFLIYKMRTAQNITEQITDELDDLMSSAKRICGLLKYELDANKESVNAVMRNYEYLENKQAALADKYSVNFNELNAECSRLEELLSQTTATASNKIKVMQDTVGDIKEKLTQLSVYHNSARETETQLYDCILRILKAEGATLEKKIQFLQELRIDLSTPAISTDSLKCDVCVIIADIKKKVPKPKIAASFLPWNNNSLYDCMWRFHDYLSMLSSKIDKWQTDTCNTGSIVDAIKALEDFCRDFKEKMELCRGSNLQQLKAIGFVQVPSLQIRMLRFLLGKRSTVLTDVCRSLQDFAVQGIGDLGNRGEDDKGDDFCILGDDSTASSDVLRMEDIVVSGSTHSLHHS</sequence>
<evidence type="ECO:0000256" key="1">
    <source>
        <dbReference type="SAM" id="Coils"/>
    </source>
</evidence>
<dbReference type="HOGENOM" id="CLU_625188_0_0_5"/>
<evidence type="ECO:0000256" key="2">
    <source>
        <dbReference type="SAM" id="Phobius"/>
    </source>
</evidence>
<evidence type="ECO:0000313" key="3">
    <source>
        <dbReference type="EMBL" id="AHX04196.1"/>
    </source>
</evidence>
<reference evidence="3 4" key="1">
    <citation type="submission" date="2014-03" db="EMBL/GenBank/DDBJ databases">
        <title>Sequencing and Comparison of Genomes and Transcriptome Profiles of Human Ehrlichiosis Agents.</title>
        <authorList>
            <person name="Lin M."/>
            <person name="Daugherty S.C."/>
            <person name="Nagaraj S."/>
            <person name="Cheng Z."/>
            <person name="Xiong Q."/>
            <person name="Lin F.-Y."/>
            <person name="Sengamalay N."/>
            <person name="Ott S."/>
            <person name="Godinez A."/>
            <person name="Tallon L.J."/>
            <person name="Sadzewicz L."/>
            <person name="Fraser C.M."/>
            <person name="Dunning Hotopp J.C."/>
            <person name="Rikihisa Y."/>
        </authorList>
    </citation>
    <scope>NUCLEOTIDE SEQUENCE [LARGE SCALE GENOMIC DNA]</scope>
    <source>
        <strain evidence="3 4">HF</strain>
    </source>
</reference>
<keyword evidence="2" id="KW-0472">Membrane</keyword>
<dbReference type="RefSeq" id="WP_044195518.1">
    <property type="nucleotide sequence ID" value="NZ_CP007474.1"/>
</dbReference>
<keyword evidence="2" id="KW-0812">Transmembrane</keyword>
<name>X5GJ59_9RICK</name>
<feature type="coiled-coil region" evidence="1">
    <location>
        <begin position="156"/>
        <end position="183"/>
    </location>
</feature>
<dbReference type="AlphaFoldDB" id="X5GJ59"/>
<gene>
    <name evidence="3" type="ORF">EHF_0904</name>
</gene>
<keyword evidence="2" id="KW-1133">Transmembrane helix</keyword>
<dbReference type="EMBL" id="CP007474">
    <property type="protein sequence ID" value="AHX04196.1"/>
    <property type="molecule type" value="Genomic_DNA"/>
</dbReference>
<protein>
    <submittedName>
        <fullName evidence="3">Uncharacterized protein</fullName>
    </submittedName>
</protein>